<evidence type="ECO:0000256" key="3">
    <source>
        <dbReference type="ARBA" id="ARBA00022722"/>
    </source>
</evidence>
<evidence type="ECO:0000313" key="9">
    <source>
        <dbReference type="EMBL" id="MTH29001.1"/>
    </source>
</evidence>
<dbReference type="InterPro" id="IPR003156">
    <property type="entry name" value="DHHA1_dom"/>
</dbReference>
<dbReference type="RefSeq" id="WP_155034984.1">
    <property type="nucleotide sequence ID" value="NZ_JAYMMG010000003.1"/>
</dbReference>
<dbReference type="Proteomes" id="UP000488936">
    <property type="component" value="Unassembled WGS sequence"/>
</dbReference>
<dbReference type="InterPro" id="IPR041122">
    <property type="entry name" value="RecJ_OB"/>
</dbReference>
<protein>
    <recommendedName>
        <fullName evidence="2">Single-stranded-DNA-specific exonuclease RecJ</fullName>
    </recommendedName>
</protein>
<organism evidence="9 10">
    <name type="scientific">Myroides pelagicus</name>
    <dbReference type="NCBI Taxonomy" id="270914"/>
    <lineage>
        <taxon>Bacteria</taxon>
        <taxon>Pseudomonadati</taxon>
        <taxon>Bacteroidota</taxon>
        <taxon>Flavobacteriia</taxon>
        <taxon>Flavobacteriales</taxon>
        <taxon>Flavobacteriaceae</taxon>
        <taxon>Myroides</taxon>
    </lineage>
</organism>
<dbReference type="GO" id="GO:0006310">
    <property type="term" value="P:DNA recombination"/>
    <property type="evidence" value="ECO:0007669"/>
    <property type="project" value="InterPro"/>
</dbReference>
<dbReference type="Pfam" id="PF01368">
    <property type="entry name" value="DHH"/>
    <property type="match status" value="1"/>
</dbReference>
<reference evidence="9 10" key="1">
    <citation type="journal article" date="2006" name="Int. J. Syst. Evol. Microbiol.">
        <title>Myroides pelagicus sp. nov., isolated from seawater in Thailand.</title>
        <authorList>
            <person name="Yoon J."/>
            <person name="Maneerat S."/>
            <person name="Kawai F."/>
            <person name="Yokota A."/>
        </authorList>
    </citation>
    <scope>NUCLEOTIDE SEQUENCE [LARGE SCALE GENOMIC DNA]</scope>
    <source>
        <strain evidence="9 10">SM1T</strain>
    </source>
</reference>
<evidence type="ECO:0000259" key="7">
    <source>
        <dbReference type="Pfam" id="PF02272"/>
    </source>
</evidence>
<keyword evidence="5 9" id="KW-0269">Exonuclease</keyword>
<keyword evidence="10" id="KW-1185">Reference proteome</keyword>
<dbReference type="InterPro" id="IPR038763">
    <property type="entry name" value="DHH_sf"/>
</dbReference>
<evidence type="ECO:0000256" key="1">
    <source>
        <dbReference type="ARBA" id="ARBA00005915"/>
    </source>
</evidence>
<name>A0A7K1GJE9_9FLAO</name>
<evidence type="ECO:0000313" key="10">
    <source>
        <dbReference type="Proteomes" id="UP000488936"/>
    </source>
</evidence>
<evidence type="ECO:0000259" key="8">
    <source>
        <dbReference type="Pfam" id="PF17768"/>
    </source>
</evidence>
<dbReference type="AlphaFoldDB" id="A0A7K1GJE9"/>
<evidence type="ECO:0000256" key="5">
    <source>
        <dbReference type="ARBA" id="ARBA00022839"/>
    </source>
</evidence>
<dbReference type="GO" id="GO:0006281">
    <property type="term" value="P:DNA repair"/>
    <property type="evidence" value="ECO:0007669"/>
    <property type="project" value="InterPro"/>
</dbReference>
<evidence type="ECO:0000259" key="6">
    <source>
        <dbReference type="Pfam" id="PF01368"/>
    </source>
</evidence>
<dbReference type="GO" id="GO:0003676">
    <property type="term" value="F:nucleic acid binding"/>
    <property type="evidence" value="ECO:0007669"/>
    <property type="project" value="InterPro"/>
</dbReference>
<comment type="caution">
    <text evidence="9">The sequence shown here is derived from an EMBL/GenBank/DDBJ whole genome shotgun (WGS) entry which is preliminary data.</text>
</comment>
<keyword evidence="4" id="KW-0378">Hydrolase</keyword>
<evidence type="ECO:0000256" key="4">
    <source>
        <dbReference type="ARBA" id="ARBA00022801"/>
    </source>
</evidence>
<dbReference type="OrthoDB" id="9809852at2"/>
<evidence type="ECO:0000256" key="2">
    <source>
        <dbReference type="ARBA" id="ARBA00019841"/>
    </source>
</evidence>
<dbReference type="Pfam" id="PF02272">
    <property type="entry name" value="DHHA1"/>
    <property type="match status" value="1"/>
</dbReference>
<proteinExistence type="inferred from homology"/>
<dbReference type="GO" id="GO:0008409">
    <property type="term" value="F:5'-3' exonuclease activity"/>
    <property type="evidence" value="ECO:0007669"/>
    <property type="project" value="InterPro"/>
</dbReference>
<accession>A0A7K1GJE9</accession>
<dbReference type="SUPFAM" id="SSF64182">
    <property type="entry name" value="DHH phosphoesterases"/>
    <property type="match status" value="1"/>
</dbReference>
<keyword evidence="3" id="KW-0540">Nuclease</keyword>
<dbReference type="PANTHER" id="PTHR30255:SF2">
    <property type="entry name" value="SINGLE-STRANDED-DNA-SPECIFIC EXONUCLEASE RECJ"/>
    <property type="match status" value="1"/>
</dbReference>
<feature type="domain" description="RecJ OB" evidence="8">
    <location>
        <begin position="452"/>
        <end position="562"/>
    </location>
</feature>
<dbReference type="Gene3D" id="3.10.310.30">
    <property type="match status" value="1"/>
</dbReference>
<dbReference type="Gene3D" id="3.90.1640.30">
    <property type="match status" value="1"/>
</dbReference>
<dbReference type="InterPro" id="IPR004610">
    <property type="entry name" value="RecJ"/>
</dbReference>
<feature type="domain" description="DDH" evidence="6">
    <location>
        <begin position="78"/>
        <end position="228"/>
    </location>
</feature>
<dbReference type="Pfam" id="PF17768">
    <property type="entry name" value="RecJ_OB"/>
    <property type="match status" value="1"/>
</dbReference>
<gene>
    <name evidence="9" type="primary">recJ</name>
    <name evidence="9" type="ORF">GJV77_03595</name>
</gene>
<dbReference type="InterPro" id="IPR001667">
    <property type="entry name" value="DDH_dom"/>
</dbReference>
<feature type="domain" description="DHHA1" evidence="7">
    <location>
        <begin position="348"/>
        <end position="439"/>
    </location>
</feature>
<comment type="similarity">
    <text evidence="1">Belongs to the RecJ family.</text>
</comment>
<sequence>MRWKLKEEINPEIVAHLQEVLKVDYVIAKLLVQRGISTFDEARSFFRPSLEELHNPFLMKDMDKAIDRISKAIAANERIMIFGDYDVDGTTSVAMLASFFKSFYPYVDTYIPDRYNEGYGISHLGIEEAFKNDVKLIVSIDCGIKSIGEIDYASELGIDFIVCDHHLPGETLPNACAVLDPKREDCHYPFKELCGCGVGFKLMQAWLEYYKKPLDLITPYLDLVATAIVADVVPMVGENRILTYFGLDVINSSPRPGLKALLSSYKQEHFSISDIVYKISPKINAAGRLEHGKYAVSLLSTNCIETANKLADYILEINSERKHLDQRITEQALQMIVENKEVFNKSTVVYNPNWHKGVIGIVASRLIETYYRPTIVFTDSGDHLAASARSVKNFDVYQAIKACSEYLIQFGGHKYAAGLTLYKDQFEAFKEKFEKVVSESLNESDLIPELVIDAEVDFSVLNPKMIRVLRQFEPFGSGNEKPLFISSNVYDTGGKRYIGNRDEHLYLYVKQRGNLDRSFPVLGFHFGKFYKELDNRRFFNFVYTVEESHWKGSIRTQLFMKDMQLV</sequence>
<dbReference type="InterPro" id="IPR051673">
    <property type="entry name" value="SSDNA_exonuclease_RecJ"/>
</dbReference>
<dbReference type="PANTHER" id="PTHR30255">
    <property type="entry name" value="SINGLE-STRANDED-DNA-SPECIFIC EXONUCLEASE RECJ"/>
    <property type="match status" value="1"/>
</dbReference>
<dbReference type="NCBIfam" id="TIGR00644">
    <property type="entry name" value="recJ"/>
    <property type="match status" value="1"/>
</dbReference>
<dbReference type="EMBL" id="WMJY01000005">
    <property type="protein sequence ID" value="MTH29001.1"/>
    <property type="molecule type" value="Genomic_DNA"/>
</dbReference>